<protein>
    <submittedName>
        <fullName evidence="2">Uncharacterized protein</fullName>
    </submittedName>
</protein>
<dbReference type="Proteomes" id="UP001430953">
    <property type="component" value="Unassembled WGS sequence"/>
</dbReference>
<keyword evidence="1" id="KW-0472">Membrane</keyword>
<accession>A0AAW2EYQ3</accession>
<evidence type="ECO:0000313" key="3">
    <source>
        <dbReference type="Proteomes" id="UP001430953"/>
    </source>
</evidence>
<reference evidence="2 3" key="1">
    <citation type="submission" date="2023-03" db="EMBL/GenBank/DDBJ databases">
        <title>High recombination rates correlate with genetic variation in Cardiocondyla obscurior ants.</title>
        <authorList>
            <person name="Errbii M."/>
        </authorList>
    </citation>
    <scope>NUCLEOTIDE SEQUENCE [LARGE SCALE GENOMIC DNA]</scope>
    <source>
        <strain evidence="2">Alpha-2009</strain>
        <tissue evidence="2">Whole body</tissue>
    </source>
</reference>
<dbReference type="AlphaFoldDB" id="A0AAW2EYQ3"/>
<evidence type="ECO:0000256" key="1">
    <source>
        <dbReference type="SAM" id="Phobius"/>
    </source>
</evidence>
<keyword evidence="1" id="KW-1133">Transmembrane helix</keyword>
<keyword evidence="3" id="KW-1185">Reference proteome</keyword>
<proteinExistence type="predicted"/>
<dbReference type="EMBL" id="JADYXP020000017">
    <property type="protein sequence ID" value="KAL0107341.1"/>
    <property type="molecule type" value="Genomic_DNA"/>
</dbReference>
<evidence type="ECO:0000313" key="2">
    <source>
        <dbReference type="EMBL" id="KAL0107341.1"/>
    </source>
</evidence>
<feature type="transmembrane region" description="Helical" evidence="1">
    <location>
        <begin position="15"/>
        <end position="32"/>
    </location>
</feature>
<comment type="caution">
    <text evidence="2">The sequence shown here is derived from an EMBL/GenBank/DDBJ whole genome shotgun (WGS) entry which is preliminary data.</text>
</comment>
<keyword evidence="1" id="KW-0812">Transmembrane</keyword>
<organism evidence="2 3">
    <name type="scientific">Cardiocondyla obscurior</name>
    <dbReference type="NCBI Taxonomy" id="286306"/>
    <lineage>
        <taxon>Eukaryota</taxon>
        <taxon>Metazoa</taxon>
        <taxon>Ecdysozoa</taxon>
        <taxon>Arthropoda</taxon>
        <taxon>Hexapoda</taxon>
        <taxon>Insecta</taxon>
        <taxon>Pterygota</taxon>
        <taxon>Neoptera</taxon>
        <taxon>Endopterygota</taxon>
        <taxon>Hymenoptera</taxon>
        <taxon>Apocrita</taxon>
        <taxon>Aculeata</taxon>
        <taxon>Formicoidea</taxon>
        <taxon>Formicidae</taxon>
        <taxon>Myrmicinae</taxon>
        <taxon>Cardiocondyla</taxon>
    </lineage>
</organism>
<sequence length="116" mass="13538">MHYEKNEKGRDEIKFYYLYLVIIPAFISKKIIKLSSSVKRKDVRIKKCPNIRNERMFARFSRSAQLFLQRERRDGLASHPGDILIAHPLSFQSRSALSYNVTSVLYMAKEHGNGSM</sequence>
<name>A0AAW2EYQ3_9HYME</name>
<gene>
    <name evidence="2" type="ORF">PUN28_015714</name>
</gene>